<dbReference type="InterPro" id="IPR010619">
    <property type="entry name" value="ThrE-like_N"/>
</dbReference>
<dbReference type="Pfam" id="PF12821">
    <property type="entry name" value="ThrE_2"/>
    <property type="match status" value="1"/>
</dbReference>
<evidence type="ECO:0000256" key="4">
    <source>
        <dbReference type="ARBA" id="ARBA00023136"/>
    </source>
</evidence>
<dbReference type="AlphaFoldDB" id="A0A4Q7VIR7"/>
<sequence>MKPSALKTPKQYQFIIQLGRALHIYGVPSYKIQIYLSEVAQTKGIRGSFMDTPTWINYVFYSEDEEESYNYIECVSPGGLNLGALSRAVEITDQVLADKIDFEEASLMLRLVYKQTQKVNHIILSLAFALGAASFNLLMGTNWISCLVAFFMGMLVYGLSYLGLKSQFVNNTLEALAAFVVTILIGLLSIWLPTLNIPLTILSAIIIFIPGLAITTALEEITYKSLVSGSAKLFDASISLFKQFFGTILGLSVLPLFIDINIDPVVSNLPQWISHSGIPLLAICLLPIFQVRRKDIIYGVLTSIISYTVTVLLAPSGILISTFIGSITVVLISNLFAQITKSPRHVFITQGIIMLVPGSKAFIGISTVFLSTPIENASNLGSQIAYILMGIVGGLLFSGSFNTKKINC</sequence>
<evidence type="ECO:0000256" key="6">
    <source>
        <dbReference type="SAM" id="Phobius"/>
    </source>
</evidence>
<evidence type="ECO:0000259" key="8">
    <source>
        <dbReference type="Pfam" id="PF12821"/>
    </source>
</evidence>
<comment type="similarity">
    <text evidence="5">Belongs to the ThrE exporter (TC 2.A.79) family.</text>
</comment>
<keyword evidence="2 6" id="KW-0812">Transmembrane</keyword>
<feature type="transmembrane region" description="Helical" evidence="6">
    <location>
        <begin position="351"/>
        <end position="372"/>
    </location>
</feature>
<evidence type="ECO:0000259" key="7">
    <source>
        <dbReference type="Pfam" id="PF06738"/>
    </source>
</evidence>
<organism evidence="9 10">
    <name type="scientific">Ancylomarina subtilis</name>
    <dbReference type="NCBI Taxonomy" id="1639035"/>
    <lineage>
        <taxon>Bacteria</taxon>
        <taxon>Pseudomonadati</taxon>
        <taxon>Bacteroidota</taxon>
        <taxon>Bacteroidia</taxon>
        <taxon>Marinilabiliales</taxon>
        <taxon>Marinifilaceae</taxon>
        <taxon>Ancylomarina</taxon>
    </lineage>
</organism>
<evidence type="ECO:0000256" key="1">
    <source>
        <dbReference type="ARBA" id="ARBA00004141"/>
    </source>
</evidence>
<evidence type="ECO:0000313" key="9">
    <source>
        <dbReference type="EMBL" id="RZT96019.1"/>
    </source>
</evidence>
<keyword evidence="4 6" id="KW-0472">Membrane</keyword>
<dbReference type="InterPro" id="IPR051361">
    <property type="entry name" value="ThrE/Ser_Exporter"/>
</dbReference>
<reference evidence="9 10" key="1">
    <citation type="submission" date="2019-02" db="EMBL/GenBank/DDBJ databases">
        <title>Genomic Encyclopedia of Type Strains, Phase IV (KMG-IV): sequencing the most valuable type-strain genomes for metagenomic binning, comparative biology and taxonomic classification.</title>
        <authorList>
            <person name="Goeker M."/>
        </authorList>
    </citation>
    <scope>NUCLEOTIDE SEQUENCE [LARGE SCALE GENOMIC DNA]</scope>
    <source>
        <strain evidence="9 10">DSM 28825</strain>
    </source>
</reference>
<accession>A0A4Q7VIR7</accession>
<feature type="transmembrane region" description="Helical" evidence="6">
    <location>
        <begin position="199"/>
        <end position="218"/>
    </location>
</feature>
<feature type="transmembrane region" description="Helical" evidence="6">
    <location>
        <begin position="142"/>
        <end position="164"/>
    </location>
</feature>
<keyword evidence="10" id="KW-1185">Reference proteome</keyword>
<feature type="transmembrane region" description="Helical" evidence="6">
    <location>
        <begin position="176"/>
        <end position="193"/>
    </location>
</feature>
<protein>
    <submittedName>
        <fullName evidence="9">Uncharacterized membrane protein YjjP (DUF1212 family)</fullName>
    </submittedName>
</protein>
<comment type="subcellular location">
    <subcellularLocation>
        <location evidence="1">Membrane</location>
        <topology evidence="1">Multi-pass membrane protein</topology>
    </subcellularLocation>
</comment>
<dbReference type="Proteomes" id="UP000293562">
    <property type="component" value="Unassembled WGS sequence"/>
</dbReference>
<evidence type="ECO:0000256" key="2">
    <source>
        <dbReference type="ARBA" id="ARBA00022692"/>
    </source>
</evidence>
<dbReference type="RefSeq" id="WP_130305933.1">
    <property type="nucleotide sequence ID" value="NZ_SHKN01000001.1"/>
</dbReference>
<evidence type="ECO:0000256" key="3">
    <source>
        <dbReference type="ARBA" id="ARBA00022989"/>
    </source>
</evidence>
<evidence type="ECO:0000313" key="10">
    <source>
        <dbReference type="Proteomes" id="UP000293562"/>
    </source>
</evidence>
<dbReference type="OrthoDB" id="1490274at2"/>
<comment type="caution">
    <text evidence="9">The sequence shown here is derived from an EMBL/GenBank/DDBJ whole genome shotgun (WGS) entry which is preliminary data.</text>
</comment>
<dbReference type="PANTHER" id="PTHR31082:SF4">
    <property type="entry name" value="PHEROMONE-REGULATED MEMBRANE PROTEIN 10"/>
    <property type="match status" value="1"/>
</dbReference>
<dbReference type="PANTHER" id="PTHR31082">
    <property type="entry name" value="PHEROMONE-REGULATED MEMBRANE PROTEIN 10"/>
    <property type="match status" value="1"/>
</dbReference>
<dbReference type="GO" id="GO:0016020">
    <property type="term" value="C:membrane"/>
    <property type="evidence" value="ECO:0007669"/>
    <property type="project" value="UniProtKB-SubCell"/>
</dbReference>
<dbReference type="Pfam" id="PF06738">
    <property type="entry name" value="ThrE"/>
    <property type="match status" value="1"/>
</dbReference>
<feature type="transmembrane region" description="Helical" evidence="6">
    <location>
        <begin position="272"/>
        <end position="289"/>
    </location>
</feature>
<gene>
    <name evidence="9" type="ORF">EV201_0650</name>
</gene>
<feature type="domain" description="Threonine/serine exporter-like N-terminal" evidence="7">
    <location>
        <begin position="13"/>
        <end position="253"/>
    </location>
</feature>
<dbReference type="EMBL" id="SHKN01000001">
    <property type="protein sequence ID" value="RZT96019.1"/>
    <property type="molecule type" value="Genomic_DNA"/>
</dbReference>
<feature type="transmembrane region" description="Helical" evidence="6">
    <location>
        <begin position="296"/>
        <end position="314"/>
    </location>
</feature>
<keyword evidence="3 6" id="KW-1133">Transmembrane helix</keyword>
<feature type="transmembrane region" description="Helical" evidence="6">
    <location>
        <begin position="384"/>
        <end position="403"/>
    </location>
</feature>
<feature type="domain" description="Threonine/Serine exporter ThrE" evidence="8">
    <location>
        <begin position="281"/>
        <end position="399"/>
    </location>
</feature>
<feature type="transmembrane region" description="Helical" evidence="6">
    <location>
        <begin position="239"/>
        <end position="260"/>
    </location>
</feature>
<dbReference type="GO" id="GO:0022857">
    <property type="term" value="F:transmembrane transporter activity"/>
    <property type="evidence" value="ECO:0007669"/>
    <property type="project" value="InterPro"/>
</dbReference>
<evidence type="ECO:0000256" key="5">
    <source>
        <dbReference type="ARBA" id="ARBA00034125"/>
    </source>
</evidence>
<proteinExistence type="inferred from homology"/>
<dbReference type="InterPro" id="IPR024528">
    <property type="entry name" value="ThrE_2"/>
</dbReference>
<feature type="transmembrane region" description="Helical" evidence="6">
    <location>
        <begin position="320"/>
        <end position="339"/>
    </location>
</feature>
<name>A0A4Q7VIR7_9BACT</name>
<feature type="transmembrane region" description="Helical" evidence="6">
    <location>
        <begin position="119"/>
        <end position="136"/>
    </location>
</feature>